<proteinExistence type="predicted"/>
<dbReference type="AlphaFoldDB" id="A0A6C0DLD3"/>
<dbReference type="SMART" id="SM00271">
    <property type="entry name" value="DnaJ"/>
    <property type="match status" value="1"/>
</dbReference>
<dbReference type="EMBL" id="MN739644">
    <property type="protein sequence ID" value="QHT17768.1"/>
    <property type="molecule type" value="Genomic_DNA"/>
</dbReference>
<dbReference type="InterPro" id="IPR001623">
    <property type="entry name" value="DnaJ_domain"/>
</dbReference>
<dbReference type="PRINTS" id="PR00625">
    <property type="entry name" value="JDOMAIN"/>
</dbReference>
<dbReference type="CDD" id="cd06257">
    <property type="entry name" value="DnaJ"/>
    <property type="match status" value="1"/>
</dbReference>
<reference evidence="2" key="1">
    <citation type="journal article" date="2020" name="Nature">
        <title>Giant virus diversity and host interactions through global metagenomics.</title>
        <authorList>
            <person name="Schulz F."/>
            <person name="Roux S."/>
            <person name="Paez-Espino D."/>
            <person name="Jungbluth S."/>
            <person name="Walsh D.A."/>
            <person name="Denef V.J."/>
            <person name="McMahon K.D."/>
            <person name="Konstantinidis K.T."/>
            <person name="Eloe-Fadrosh E.A."/>
            <person name="Kyrpides N.C."/>
            <person name="Woyke T."/>
        </authorList>
    </citation>
    <scope>NUCLEOTIDE SEQUENCE</scope>
    <source>
        <strain evidence="2">GVMAG-M-3300023174-30</strain>
    </source>
</reference>
<sequence length="269" mass="31881">MYNNPYTVLKISSLATVDEIKKAYRKIALKSHPDKINNISDINERNIKIKEFTDATNAYNQLLNNDMADMNINNWEETFDYIMNSQIFKDFINSFINIPSKIIKHEFKLDISYNDYYSKNKKKIRIFLKDLKEPIFIELDCKKYPKAIINYLDDNDNEHEIIFLLNIVNNNKNYYHIVNIDGSIDVIYDMIINTAEYLTGNIREHIFINKDLLLIKIEPFSNKFIINGMGINNGNFICNFIYTPIQKDMWDKLNTDDKNIIINLFNRIK</sequence>
<evidence type="ECO:0000313" key="2">
    <source>
        <dbReference type="EMBL" id="QHT17768.1"/>
    </source>
</evidence>
<dbReference type="Pfam" id="PF00226">
    <property type="entry name" value="DnaJ"/>
    <property type="match status" value="1"/>
</dbReference>
<evidence type="ECO:0000259" key="1">
    <source>
        <dbReference type="PROSITE" id="PS50076"/>
    </source>
</evidence>
<accession>A0A6C0DLD3</accession>
<name>A0A6C0DLD3_9ZZZZ</name>
<dbReference type="InterPro" id="IPR036869">
    <property type="entry name" value="J_dom_sf"/>
</dbReference>
<organism evidence="2">
    <name type="scientific">viral metagenome</name>
    <dbReference type="NCBI Taxonomy" id="1070528"/>
    <lineage>
        <taxon>unclassified sequences</taxon>
        <taxon>metagenomes</taxon>
        <taxon>organismal metagenomes</taxon>
    </lineage>
</organism>
<dbReference type="SUPFAM" id="SSF46565">
    <property type="entry name" value="Chaperone J-domain"/>
    <property type="match status" value="1"/>
</dbReference>
<dbReference type="Gene3D" id="1.10.287.110">
    <property type="entry name" value="DnaJ domain"/>
    <property type="match status" value="1"/>
</dbReference>
<dbReference type="PROSITE" id="PS50076">
    <property type="entry name" value="DNAJ_2"/>
    <property type="match status" value="1"/>
</dbReference>
<feature type="domain" description="J" evidence="1">
    <location>
        <begin position="4"/>
        <end position="83"/>
    </location>
</feature>
<protein>
    <recommendedName>
        <fullName evidence="1">J domain-containing protein</fullName>
    </recommendedName>
</protein>